<dbReference type="EMBL" id="JAHRIO010052782">
    <property type="protein sequence ID" value="MEQ2176110.1"/>
    <property type="molecule type" value="Genomic_DNA"/>
</dbReference>
<evidence type="ECO:0000313" key="2">
    <source>
        <dbReference type="EMBL" id="MEQ2176110.1"/>
    </source>
</evidence>
<protein>
    <submittedName>
        <fullName evidence="2">Uncharacterized protein</fullName>
    </submittedName>
</protein>
<keyword evidence="3" id="KW-1185">Reference proteome</keyword>
<sequence>MDEKRMPPFSPESSKMKDYKRWGKTIAYALLFVFIIVMLYCLFHLPVFVAQKHIRTGRAVPMAIVERNSGLVLDHLLAECWTICTVLDATRPPGVFGHFVSRTVCSYKSRRTLRLI</sequence>
<feature type="transmembrane region" description="Helical" evidence="1">
    <location>
        <begin position="26"/>
        <end position="49"/>
    </location>
</feature>
<comment type="caution">
    <text evidence="2">The sequence shown here is derived from an EMBL/GenBank/DDBJ whole genome shotgun (WGS) entry which is preliminary data.</text>
</comment>
<organism evidence="2 3">
    <name type="scientific">Goodea atripinnis</name>
    <dbReference type="NCBI Taxonomy" id="208336"/>
    <lineage>
        <taxon>Eukaryota</taxon>
        <taxon>Metazoa</taxon>
        <taxon>Chordata</taxon>
        <taxon>Craniata</taxon>
        <taxon>Vertebrata</taxon>
        <taxon>Euteleostomi</taxon>
        <taxon>Actinopterygii</taxon>
        <taxon>Neopterygii</taxon>
        <taxon>Teleostei</taxon>
        <taxon>Neoteleostei</taxon>
        <taxon>Acanthomorphata</taxon>
        <taxon>Ovalentaria</taxon>
        <taxon>Atherinomorphae</taxon>
        <taxon>Cyprinodontiformes</taxon>
        <taxon>Goodeidae</taxon>
        <taxon>Goodea</taxon>
    </lineage>
</organism>
<name>A0ABV0NXL0_9TELE</name>
<reference evidence="2 3" key="1">
    <citation type="submission" date="2021-06" db="EMBL/GenBank/DDBJ databases">
        <authorList>
            <person name="Palmer J.M."/>
        </authorList>
    </citation>
    <scope>NUCLEOTIDE SEQUENCE [LARGE SCALE GENOMIC DNA]</scope>
    <source>
        <strain evidence="2 3">GA_2019</strain>
        <tissue evidence="2">Muscle</tissue>
    </source>
</reference>
<proteinExistence type="predicted"/>
<dbReference type="Proteomes" id="UP001476798">
    <property type="component" value="Unassembled WGS sequence"/>
</dbReference>
<keyword evidence="1" id="KW-0812">Transmembrane</keyword>
<keyword evidence="1" id="KW-1133">Transmembrane helix</keyword>
<gene>
    <name evidence="2" type="ORF">GOODEAATRI_024715</name>
</gene>
<evidence type="ECO:0000313" key="3">
    <source>
        <dbReference type="Proteomes" id="UP001476798"/>
    </source>
</evidence>
<keyword evidence="1" id="KW-0472">Membrane</keyword>
<accession>A0ABV0NXL0</accession>
<evidence type="ECO:0000256" key="1">
    <source>
        <dbReference type="SAM" id="Phobius"/>
    </source>
</evidence>